<dbReference type="GeneID" id="80895830"/>
<dbReference type="Gene3D" id="1.25.40.20">
    <property type="entry name" value="Ankyrin repeat-containing domain"/>
    <property type="match status" value="1"/>
</dbReference>
<dbReference type="KEGG" id="amus:LMH87_008671"/>
<protein>
    <recommendedName>
        <fullName evidence="6">Ankyrin repeat protein</fullName>
    </recommendedName>
</protein>
<dbReference type="EMBL" id="JAJHUN010000006">
    <property type="protein sequence ID" value="KAJ4158131.1"/>
    <property type="molecule type" value="Genomic_DNA"/>
</dbReference>
<dbReference type="Proteomes" id="UP001144673">
    <property type="component" value="Unassembled WGS sequence"/>
</dbReference>
<dbReference type="RefSeq" id="XP_056056498.1">
    <property type="nucleotide sequence ID" value="XM_056201879.1"/>
</dbReference>
<name>A0A9W8QGT7_AKAMU</name>
<dbReference type="PANTHER" id="PTHR24171">
    <property type="entry name" value="ANKYRIN REPEAT DOMAIN-CONTAINING PROTEIN 39-RELATED"/>
    <property type="match status" value="1"/>
</dbReference>
<dbReference type="InterPro" id="IPR002110">
    <property type="entry name" value="Ankyrin_rpt"/>
</dbReference>
<dbReference type="SUPFAM" id="SSF48403">
    <property type="entry name" value="Ankyrin repeat"/>
    <property type="match status" value="1"/>
</dbReference>
<evidence type="ECO:0000313" key="4">
    <source>
        <dbReference type="EMBL" id="KAJ4158131.1"/>
    </source>
</evidence>
<keyword evidence="2 3" id="KW-0040">ANK repeat</keyword>
<keyword evidence="1" id="KW-0677">Repeat</keyword>
<comment type="caution">
    <text evidence="4">The sequence shown here is derived from an EMBL/GenBank/DDBJ whole genome shotgun (WGS) entry which is preliminary data.</text>
</comment>
<organism evidence="4 5">
    <name type="scientific">Akanthomyces muscarius</name>
    <name type="common">Entomopathogenic fungus</name>
    <name type="synonym">Lecanicillium muscarium</name>
    <dbReference type="NCBI Taxonomy" id="2231603"/>
    <lineage>
        <taxon>Eukaryota</taxon>
        <taxon>Fungi</taxon>
        <taxon>Dikarya</taxon>
        <taxon>Ascomycota</taxon>
        <taxon>Pezizomycotina</taxon>
        <taxon>Sordariomycetes</taxon>
        <taxon>Hypocreomycetidae</taxon>
        <taxon>Hypocreales</taxon>
        <taxon>Cordycipitaceae</taxon>
        <taxon>Akanthomyces</taxon>
    </lineage>
</organism>
<dbReference type="AlphaFoldDB" id="A0A9W8QGT7"/>
<proteinExistence type="predicted"/>
<evidence type="ECO:0000256" key="1">
    <source>
        <dbReference type="ARBA" id="ARBA00022737"/>
    </source>
</evidence>
<keyword evidence="5" id="KW-1185">Reference proteome</keyword>
<evidence type="ECO:0000313" key="5">
    <source>
        <dbReference type="Proteomes" id="UP001144673"/>
    </source>
</evidence>
<dbReference type="PROSITE" id="PS50297">
    <property type="entry name" value="ANK_REP_REGION"/>
    <property type="match status" value="1"/>
</dbReference>
<feature type="repeat" description="ANK" evidence="3">
    <location>
        <begin position="71"/>
        <end position="93"/>
    </location>
</feature>
<evidence type="ECO:0000256" key="2">
    <source>
        <dbReference type="ARBA" id="ARBA00023043"/>
    </source>
</evidence>
<dbReference type="Pfam" id="PF12796">
    <property type="entry name" value="Ank_2"/>
    <property type="match status" value="1"/>
</dbReference>
<sequence>MSLRRERHLSATVYFGIQEIVRILVKDWQNIDQEDNDRGTPLSYAAKNGHKAVVKLLLATDRVDVDAKDCEARTPLSYAVENGHEAIVKLLRA</sequence>
<dbReference type="InterPro" id="IPR036770">
    <property type="entry name" value="Ankyrin_rpt-contain_sf"/>
</dbReference>
<reference evidence="4" key="1">
    <citation type="journal article" date="2023" name="Access Microbiol">
        <title>De-novo genome assembly for Akanthomyces muscarius, a biocontrol agent of insect agricultural pests.</title>
        <authorList>
            <person name="Erdos Z."/>
            <person name="Studholme D.J."/>
            <person name="Raymond B."/>
            <person name="Sharma M."/>
        </authorList>
    </citation>
    <scope>NUCLEOTIDE SEQUENCE</scope>
    <source>
        <strain evidence="4">Ve6</strain>
    </source>
</reference>
<evidence type="ECO:0000256" key="3">
    <source>
        <dbReference type="PROSITE-ProRule" id="PRU00023"/>
    </source>
</evidence>
<accession>A0A9W8QGT7</accession>
<gene>
    <name evidence="4" type="ORF">LMH87_008671</name>
</gene>
<evidence type="ECO:0008006" key="6">
    <source>
        <dbReference type="Google" id="ProtNLM"/>
    </source>
</evidence>
<dbReference type="PROSITE" id="PS50088">
    <property type="entry name" value="ANK_REPEAT"/>
    <property type="match status" value="1"/>
</dbReference>